<proteinExistence type="inferred from homology"/>
<evidence type="ECO:0000256" key="2">
    <source>
        <dbReference type="ARBA" id="ARBA00022475"/>
    </source>
</evidence>
<dbReference type="Proteomes" id="UP000033116">
    <property type="component" value="Chromosome"/>
</dbReference>
<evidence type="ECO:0000256" key="4">
    <source>
        <dbReference type="ARBA" id="ARBA00022989"/>
    </source>
</evidence>
<keyword evidence="3 7" id="KW-0812">Transmembrane</keyword>
<accession>A0A0E3R5D9</accession>
<evidence type="ECO:0000259" key="9">
    <source>
        <dbReference type="Pfam" id="PF12704"/>
    </source>
</evidence>
<keyword evidence="2" id="KW-1003">Cell membrane</keyword>
<dbReference type="InterPro" id="IPR050250">
    <property type="entry name" value="Macrolide_Exporter_MacB"/>
</dbReference>
<feature type="domain" description="ABC3 transporter permease C-terminal" evidence="8">
    <location>
        <begin position="284"/>
        <end position="397"/>
    </location>
</feature>
<dbReference type="Pfam" id="PF12704">
    <property type="entry name" value="MacB_PCD"/>
    <property type="match status" value="1"/>
</dbReference>
<dbReference type="InterPro" id="IPR025857">
    <property type="entry name" value="MacB_PCD"/>
</dbReference>
<dbReference type="EMBL" id="CP009511">
    <property type="protein sequence ID" value="AKB60340.1"/>
    <property type="molecule type" value="Genomic_DNA"/>
</dbReference>
<dbReference type="PANTHER" id="PTHR30572">
    <property type="entry name" value="MEMBRANE COMPONENT OF TRANSPORTER-RELATED"/>
    <property type="match status" value="1"/>
</dbReference>
<dbReference type="GeneID" id="24863463"/>
<evidence type="ECO:0000256" key="6">
    <source>
        <dbReference type="ARBA" id="ARBA00038076"/>
    </source>
</evidence>
<feature type="transmembrane region" description="Helical" evidence="7">
    <location>
        <begin position="20"/>
        <end position="42"/>
    </location>
</feature>
<dbReference type="AlphaFoldDB" id="A0A0E3R5D9"/>
<feature type="transmembrane region" description="Helical" evidence="7">
    <location>
        <begin position="326"/>
        <end position="355"/>
    </location>
</feature>
<feature type="transmembrane region" description="Helical" evidence="7">
    <location>
        <begin position="367"/>
        <end position="387"/>
    </location>
</feature>
<name>A0A0E3R5D9_METMZ</name>
<dbReference type="HOGENOM" id="CLU_000604_8_0_2"/>
<protein>
    <submittedName>
        <fullName evidence="10">ABC transporter, permease protein</fullName>
    </submittedName>
</protein>
<keyword evidence="5 7" id="KW-0472">Membrane</keyword>
<evidence type="ECO:0000256" key="1">
    <source>
        <dbReference type="ARBA" id="ARBA00004651"/>
    </source>
</evidence>
<dbReference type="GO" id="GO:0005886">
    <property type="term" value="C:plasma membrane"/>
    <property type="evidence" value="ECO:0007669"/>
    <property type="project" value="UniProtKB-SubCell"/>
</dbReference>
<evidence type="ECO:0000313" key="10">
    <source>
        <dbReference type="EMBL" id="AKB60340.1"/>
    </source>
</evidence>
<dbReference type="PATRIC" id="fig|1434115.4.peg.434"/>
<organism evidence="10 11">
    <name type="scientific">Methanosarcina mazei SarPi</name>
    <dbReference type="NCBI Taxonomy" id="1434115"/>
    <lineage>
        <taxon>Archaea</taxon>
        <taxon>Methanobacteriati</taxon>
        <taxon>Methanobacteriota</taxon>
        <taxon>Stenosarchaea group</taxon>
        <taxon>Methanomicrobia</taxon>
        <taxon>Methanosarcinales</taxon>
        <taxon>Methanosarcinaceae</taxon>
        <taxon>Methanosarcina</taxon>
    </lineage>
</organism>
<dbReference type="InterPro" id="IPR003838">
    <property type="entry name" value="ABC3_permease_C"/>
</dbReference>
<evidence type="ECO:0000256" key="7">
    <source>
        <dbReference type="SAM" id="Phobius"/>
    </source>
</evidence>
<sequence>MLKLRQAIGISLGSIKSSKLRSGLTTLGIVIGIAAVVANISLGESFNVFFEEEISAQGSNFIIIYSQEPNLFYSNELQIIEKTPGISGVSPIKQQLGEVTYFSQKKNIDIAGVTGDYEDTANIVMESGSFISDQDTFSAAIGSEIANEKFDRSISARSSIDVTLRLEGGRTVTRTFKVKGVVESLNASFTGGGIDRDVTIFVPVSTINQMLEEDDFSAFFAMSDSLEDVEEVSDEVDERLARNFGVSSRDLDDEDAKPYSIFNQADVLEQINQLSDTLRNFLVAVALISLLVGSIGIMNIMLVTVTERTREIGIMKALGFSSTDILVLFIVESIILSLFGGLLGLIVGIGGAYAVTTALDLPFLYPHYIFEAGILVAVIVGVSAGVYPANKAAKLTPVDALRHE</sequence>
<evidence type="ECO:0000256" key="5">
    <source>
        <dbReference type="ARBA" id="ARBA00023136"/>
    </source>
</evidence>
<evidence type="ECO:0000313" key="11">
    <source>
        <dbReference type="Proteomes" id="UP000033116"/>
    </source>
</evidence>
<dbReference type="GO" id="GO:0022857">
    <property type="term" value="F:transmembrane transporter activity"/>
    <property type="evidence" value="ECO:0007669"/>
    <property type="project" value="TreeGrafter"/>
</dbReference>
<comment type="subcellular location">
    <subcellularLocation>
        <location evidence="1">Cell membrane</location>
        <topology evidence="1">Multi-pass membrane protein</topology>
    </subcellularLocation>
</comment>
<evidence type="ECO:0000259" key="8">
    <source>
        <dbReference type="Pfam" id="PF02687"/>
    </source>
</evidence>
<dbReference type="RefSeq" id="WP_048042694.1">
    <property type="nucleotide sequence ID" value="NZ_CP009511.1"/>
</dbReference>
<comment type="similarity">
    <text evidence="6">Belongs to the ABC-4 integral membrane protein family.</text>
</comment>
<feature type="domain" description="MacB-like periplasmic core" evidence="9">
    <location>
        <begin position="22"/>
        <end position="238"/>
    </location>
</feature>
<feature type="transmembrane region" description="Helical" evidence="7">
    <location>
        <begin position="281"/>
        <end position="305"/>
    </location>
</feature>
<gene>
    <name evidence="10" type="ORF">MSMAP_0355</name>
</gene>
<dbReference type="PANTHER" id="PTHR30572:SF4">
    <property type="entry name" value="ABC TRANSPORTER PERMEASE YTRF"/>
    <property type="match status" value="1"/>
</dbReference>
<evidence type="ECO:0000256" key="3">
    <source>
        <dbReference type="ARBA" id="ARBA00022692"/>
    </source>
</evidence>
<keyword evidence="4 7" id="KW-1133">Transmembrane helix</keyword>
<reference evidence="10 11" key="1">
    <citation type="submission" date="2014-07" db="EMBL/GenBank/DDBJ databases">
        <title>Methanogenic archaea and the global carbon cycle.</title>
        <authorList>
            <person name="Henriksen J.R."/>
            <person name="Luke J."/>
            <person name="Reinhart S."/>
            <person name="Benedict M.N."/>
            <person name="Youngblut N.D."/>
            <person name="Metcalf M.E."/>
            <person name="Whitaker R.J."/>
            <person name="Metcalf W.W."/>
        </authorList>
    </citation>
    <scope>NUCLEOTIDE SEQUENCE [LARGE SCALE GENOMIC DNA]</scope>
    <source>
        <strain evidence="10 11">SarPi</strain>
    </source>
</reference>
<dbReference type="Pfam" id="PF02687">
    <property type="entry name" value="FtsX"/>
    <property type="match status" value="1"/>
</dbReference>